<dbReference type="Gene3D" id="1.10.1380.10">
    <property type="entry name" value="Neutral endopeptidase , domain2"/>
    <property type="match status" value="1"/>
</dbReference>
<dbReference type="SUPFAM" id="SSF55486">
    <property type="entry name" value="Metalloproteases ('zincins'), catalytic domain"/>
    <property type="match status" value="1"/>
</dbReference>
<dbReference type="InterPro" id="IPR024079">
    <property type="entry name" value="MetalloPept_cat_dom_sf"/>
</dbReference>
<dbReference type="VEuPathDB" id="VectorBase:RSAN_050538"/>
<dbReference type="GO" id="GO:0004222">
    <property type="term" value="F:metalloendopeptidase activity"/>
    <property type="evidence" value="ECO:0007669"/>
    <property type="project" value="InterPro"/>
</dbReference>
<sequence>MQGSTLAHKLGGANHTAATERYLAQLHGEASRLLTLPDEAGAAPGVERILQLDRRLEFLLSKGGTELRFPVTVLGSLSDRLSTHDWIRLINEHLSPHDRLGYQDYVVVDSYDALRDAVRFLFGGFEGLHEVAYYICLHVLVEALRLDYQRRQQQSLAASRNAAESVVRTCLQEALSDTWSVLLSTVLASENTGEGAAHRVVDPLVRSARHNTMAWMGDAIRNRARKIVATVSVALYRPPAGTPSEQATTEMARFENAAPTSHFPGMLGALRSLSVFWSLRISRRAESFQNPPSESELAATRHFLDARVVYDAPLNALLLPAAVLLRPVLYPEDVPVEMVMSTLGPLLAEELYRALLPPPDDTDLWTSETRHAIDRFEQCLRSLWLRKTNETLTPSPLEADGSRGVGLPGAYGAGELLFWVQGARMAFAGLQEALSGFQRATNWASYWRRAQKSFFRRFCLLRCSASKPSSRIRCLLPLANMIEFAQAFECPTVAPKGDEGGSYCSLQ</sequence>
<proteinExistence type="predicted"/>
<dbReference type="Proteomes" id="UP000821837">
    <property type="component" value="Unassembled WGS sequence"/>
</dbReference>
<dbReference type="PANTHER" id="PTHR11733">
    <property type="entry name" value="ZINC METALLOPROTEASE FAMILY M13 NEPRILYSIN-RELATED"/>
    <property type="match status" value="1"/>
</dbReference>
<reference evidence="1" key="1">
    <citation type="journal article" date="2020" name="Cell">
        <title>Large-Scale Comparative Analyses of Tick Genomes Elucidate Their Genetic Diversity and Vector Capacities.</title>
        <authorList>
            <consortium name="Tick Genome and Microbiome Consortium (TIGMIC)"/>
            <person name="Jia N."/>
            <person name="Wang J."/>
            <person name="Shi W."/>
            <person name="Du L."/>
            <person name="Sun Y."/>
            <person name="Zhan W."/>
            <person name="Jiang J.F."/>
            <person name="Wang Q."/>
            <person name="Zhang B."/>
            <person name="Ji P."/>
            <person name="Bell-Sakyi L."/>
            <person name="Cui X.M."/>
            <person name="Yuan T.T."/>
            <person name="Jiang B.G."/>
            <person name="Yang W.F."/>
            <person name="Lam T.T."/>
            <person name="Chang Q.C."/>
            <person name="Ding S.J."/>
            <person name="Wang X.J."/>
            <person name="Zhu J.G."/>
            <person name="Ruan X.D."/>
            <person name="Zhao L."/>
            <person name="Wei J.T."/>
            <person name="Ye R.Z."/>
            <person name="Que T.C."/>
            <person name="Du C.H."/>
            <person name="Zhou Y.H."/>
            <person name="Cheng J.X."/>
            <person name="Dai P.F."/>
            <person name="Guo W.B."/>
            <person name="Han X.H."/>
            <person name="Huang E.J."/>
            <person name="Li L.F."/>
            <person name="Wei W."/>
            <person name="Gao Y.C."/>
            <person name="Liu J.Z."/>
            <person name="Shao H.Z."/>
            <person name="Wang X."/>
            <person name="Wang C.C."/>
            <person name="Yang T.C."/>
            <person name="Huo Q.B."/>
            <person name="Li W."/>
            <person name="Chen H.Y."/>
            <person name="Chen S.E."/>
            <person name="Zhou L.G."/>
            <person name="Ni X.B."/>
            <person name="Tian J.H."/>
            <person name="Sheng Y."/>
            <person name="Liu T."/>
            <person name="Pan Y.S."/>
            <person name="Xia L.Y."/>
            <person name="Li J."/>
            <person name="Zhao F."/>
            <person name="Cao W.C."/>
        </authorList>
    </citation>
    <scope>NUCLEOTIDE SEQUENCE</scope>
    <source>
        <strain evidence="1">Rsan-2018</strain>
    </source>
</reference>
<dbReference type="InterPro" id="IPR000718">
    <property type="entry name" value="Peptidase_M13"/>
</dbReference>
<name>A0A9D4T3H1_RHISA</name>
<evidence type="ECO:0000313" key="1">
    <source>
        <dbReference type="EMBL" id="KAH7968807.1"/>
    </source>
</evidence>
<organism evidence="1 2">
    <name type="scientific">Rhipicephalus sanguineus</name>
    <name type="common">Brown dog tick</name>
    <name type="synonym">Ixodes sanguineus</name>
    <dbReference type="NCBI Taxonomy" id="34632"/>
    <lineage>
        <taxon>Eukaryota</taxon>
        <taxon>Metazoa</taxon>
        <taxon>Ecdysozoa</taxon>
        <taxon>Arthropoda</taxon>
        <taxon>Chelicerata</taxon>
        <taxon>Arachnida</taxon>
        <taxon>Acari</taxon>
        <taxon>Parasitiformes</taxon>
        <taxon>Ixodida</taxon>
        <taxon>Ixodoidea</taxon>
        <taxon>Ixodidae</taxon>
        <taxon>Rhipicephalinae</taxon>
        <taxon>Rhipicephalus</taxon>
        <taxon>Rhipicephalus</taxon>
    </lineage>
</organism>
<reference evidence="1" key="2">
    <citation type="submission" date="2021-09" db="EMBL/GenBank/DDBJ databases">
        <authorList>
            <person name="Jia N."/>
            <person name="Wang J."/>
            <person name="Shi W."/>
            <person name="Du L."/>
            <person name="Sun Y."/>
            <person name="Zhan W."/>
            <person name="Jiang J."/>
            <person name="Wang Q."/>
            <person name="Zhang B."/>
            <person name="Ji P."/>
            <person name="Sakyi L.B."/>
            <person name="Cui X."/>
            <person name="Yuan T."/>
            <person name="Jiang B."/>
            <person name="Yang W."/>
            <person name="Lam T.T.-Y."/>
            <person name="Chang Q."/>
            <person name="Ding S."/>
            <person name="Wang X."/>
            <person name="Zhu J."/>
            <person name="Ruan X."/>
            <person name="Zhao L."/>
            <person name="Wei J."/>
            <person name="Que T."/>
            <person name="Du C."/>
            <person name="Cheng J."/>
            <person name="Dai P."/>
            <person name="Han X."/>
            <person name="Huang E."/>
            <person name="Gao Y."/>
            <person name="Liu J."/>
            <person name="Shao H."/>
            <person name="Ye R."/>
            <person name="Li L."/>
            <person name="Wei W."/>
            <person name="Wang X."/>
            <person name="Wang C."/>
            <person name="Huo Q."/>
            <person name="Li W."/>
            <person name="Guo W."/>
            <person name="Chen H."/>
            <person name="Chen S."/>
            <person name="Zhou L."/>
            <person name="Zhou L."/>
            <person name="Ni X."/>
            <person name="Tian J."/>
            <person name="Zhou Y."/>
            <person name="Sheng Y."/>
            <person name="Liu T."/>
            <person name="Pan Y."/>
            <person name="Xia L."/>
            <person name="Li J."/>
            <person name="Zhao F."/>
            <person name="Cao W."/>
        </authorList>
    </citation>
    <scope>NUCLEOTIDE SEQUENCE</scope>
    <source>
        <strain evidence="1">Rsan-2018</strain>
        <tissue evidence="1">Larvae</tissue>
    </source>
</reference>
<dbReference type="EMBL" id="JABSTV010001248">
    <property type="protein sequence ID" value="KAH7968807.1"/>
    <property type="molecule type" value="Genomic_DNA"/>
</dbReference>
<dbReference type="InterPro" id="IPR042089">
    <property type="entry name" value="Peptidase_M13_dom_2"/>
</dbReference>
<comment type="caution">
    <text evidence="1">The sequence shown here is derived from an EMBL/GenBank/DDBJ whole genome shotgun (WGS) entry which is preliminary data.</text>
</comment>
<dbReference type="PANTHER" id="PTHR11733:SF241">
    <property type="entry name" value="GH26575P-RELATED"/>
    <property type="match status" value="1"/>
</dbReference>
<dbReference type="GO" id="GO:0016485">
    <property type="term" value="P:protein processing"/>
    <property type="evidence" value="ECO:0007669"/>
    <property type="project" value="TreeGrafter"/>
</dbReference>
<evidence type="ECO:0000313" key="2">
    <source>
        <dbReference type="Proteomes" id="UP000821837"/>
    </source>
</evidence>
<accession>A0A9D4T3H1</accession>
<keyword evidence="2" id="KW-1185">Reference proteome</keyword>
<gene>
    <name evidence="1" type="ORF">HPB52_011438</name>
</gene>
<dbReference type="AlphaFoldDB" id="A0A9D4T3H1"/>
<dbReference type="Gene3D" id="3.40.390.10">
    <property type="entry name" value="Collagenase (Catalytic Domain)"/>
    <property type="match status" value="1"/>
</dbReference>
<dbReference type="GO" id="GO:0005886">
    <property type="term" value="C:plasma membrane"/>
    <property type="evidence" value="ECO:0007669"/>
    <property type="project" value="TreeGrafter"/>
</dbReference>
<dbReference type="PROSITE" id="PS51885">
    <property type="entry name" value="NEPRILYSIN"/>
    <property type="match status" value="1"/>
</dbReference>
<protein>
    <submittedName>
        <fullName evidence="1">Uncharacterized protein</fullName>
    </submittedName>
</protein>